<name>A0ABU5VP44_9BACT</name>
<gene>
    <name evidence="2" type="ORF">SHI21_01295</name>
</gene>
<organism evidence="2 3">
    <name type="scientific">Bacteriovorax antarcticus</name>
    <dbReference type="NCBI Taxonomy" id="3088717"/>
    <lineage>
        <taxon>Bacteria</taxon>
        <taxon>Pseudomonadati</taxon>
        <taxon>Bdellovibrionota</taxon>
        <taxon>Bacteriovoracia</taxon>
        <taxon>Bacteriovoracales</taxon>
        <taxon>Bacteriovoracaceae</taxon>
        <taxon>Bacteriovorax</taxon>
    </lineage>
</organism>
<feature type="transmembrane region" description="Helical" evidence="1">
    <location>
        <begin position="7"/>
        <end position="24"/>
    </location>
</feature>
<protein>
    <submittedName>
        <fullName evidence="2">Uncharacterized protein</fullName>
    </submittedName>
</protein>
<keyword evidence="1" id="KW-0812">Transmembrane</keyword>
<dbReference type="Proteomes" id="UP001302274">
    <property type="component" value="Unassembled WGS sequence"/>
</dbReference>
<keyword evidence="1" id="KW-1133">Transmembrane helix</keyword>
<sequence>MYTRKNAIRVLLVTIVIVVLRMIWDVHSCLKTGGKWNAQKQVCELEIKKK</sequence>
<accession>A0ABU5VP44</accession>
<evidence type="ECO:0000256" key="1">
    <source>
        <dbReference type="SAM" id="Phobius"/>
    </source>
</evidence>
<comment type="caution">
    <text evidence="2">The sequence shown here is derived from an EMBL/GenBank/DDBJ whole genome shotgun (WGS) entry which is preliminary data.</text>
</comment>
<evidence type="ECO:0000313" key="3">
    <source>
        <dbReference type="Proteomes" id="UP001302274"/>
    </source>
</evidence>
<keyword evidence="1" id="KW-0472">Membrane</keyword>
<reference evidence="2 3" key="1">
    <citation type="submission" date="2023-11" db="EMBL/GenBank/DDBJ databases">
        <title>A Novel Polar Bacteriovorax (B. antarcticus) Isolated from the Biocrust in Antarctica.</title>
        <authorList>
            <person name="Mun W."/>
            <person name="Choi S.Y."/>
            <person name="Mitchell R.J."/>
        </authorList>
    </citation>
    <scope>NUCLEOTIDE SEQUENCE [LARGE SCALE GENOMIC DNA]</scope>
    <source>
        <strain evidence="2 3">PP10</strain>
    </source>
</reference>
<proteinExistence type="predicted"/>
<evidence type="ECO:0000313" key="2">
    <source>
        <dbReference type="EMBL" id="MEA9354817.1"/>
    </source>
</evidence>
<keyword evidence="3" id="KW-1185">Reference proteome</keyword>
<dbReference type="EMBL" id="JAYGJQ010000001">
    <property type="protein sequence ID" value="MEA9354817.1"/>
    <property type="molecule type" value="Genomic_DNA"/>
</dbReference>
<dbReference type="RefSeq" id="WP_323574311.1">
    <property type="nucleotide sequence ID" value="NZ_JAYGJQ010000001.1"/>
</dbReference>